<dbReference type="Proteomes" id="UP000776700">
    <property type="component" value="Unassembled WGS sequence"/>
</dbReference>
<evidence type="ECO:0000313" key="1">
    <source>
        <dbReference type="EMBL" id="HJG96763.1"/>
    </source>
</evidence>
<sequence>MKWQEVRELYPNKFVKIEVIKSHIVDEKEYVDEVAVIKAIEDSKEAMKEFIKCKNKEIIYSTKNKEFIIDVVKHIGIRRGI</sequence>
<name>A0A921N103_9FIRM</name>
<reference evidence="1" key="2">
    <citation type="submission" date="2021-09" db="EMBL/GenBank/DDBJ databases">
        <authorList>
            <person name="Gilroy R."/>
        </authorList>
    </citation>
    <scope>NUCLEOTIDE SEQUENCE</scope>
    <source>
        <strain evidence="1">1277</strain>
    </source>
</reference>
<proteinExistence type="predicted"/>
<gene>
    <name evidence="1" type="ORF">K8V90_06640</name>
</gene>
<dbReference type="EMBL" id="DYUB01000206">
    <property type="protein sequence ID" value="HJG96763.1"/>
    <property type="molecule type" value="Genomic_DNA"/>
</dbReference>
<comment type="caution">
    <text evidence="1">The sequence shown here is derived from an EMBL/GenBank/DDBJ whole genome shotgun (WGS) entry which is preliminary data.</text>
</comment>
<reference evidence="1" key="1">
    <citation type="journal article" date="2021" name="PeerJ">
        <title>Extensive microbial diversity within the chicken gut microbiome revealed by metagenomics and culture.</title>
        <authorList>
            <person name="Gilroy R."/>
            <person name="Ravi A."/>
            <person name="Getino M."/>
            <person name="Pursley I."/>
            <person name="Horton D.L."/>
            <person name="Alikhan N.F."/>
            <person name="Baker D."/>
            <person name="Gharbi K."/>
            <person name="Hall N."/>
            <person name="Watson M."/>
            <person name="Adriaenssens E.M."/>
            <person name="Foster-Nyarko E."/>
            <person name="Jarju S."/>
            <person name="Secka A."/>
            <person name="Antonio M."/>
            <person name="Oren A."/>
            <person name="Chaudhuri R.R."/>
            <person name="La Ragione R."/>
            <person name="Hildebrand F."/>
            <person name="Pallen M.J."/>
        </authorList>
    </citation>
    <scope>NUCLEOTIDE SEQUENCE</scope>
    <source>
        <strain evidence="1">1277</strain>
    </source>
</reference>
<evidence type="ECO:0000313" key="2">
    <source>
        <dbReference type="Proteomes" id="UP000776700"/>
    </source>
</evidence>
<accession>A0A921N103</accession>
<protein>
    <submittedName>
        <fullName evidence="1">Uncharacterized protein</fullName>
    </submittedName>
</protein>
<organism evidence="1 2">
    <name type="scientific">Romboutsia timonensis</name>
    <dbReference type="NCBI Taxonomy" id="1776391"/>
    <lineage>
        <taxon>Bacteria</taxon>
        <taxon>Bacillati</taxon>
        <taxon>Bacillota</taxon>
        <taxon>Clostridia</taxon>
        <taxon>Peptostreptococcales</taxon>
        <taxon>Peptostreptococcaceae</taxon>
        <taxon>Romboutsia</taxon>
    </lineage>
</organism>
<dbReference type="AlphaFoldDB" id="A0A921N103"/>